<name>A0AA35RRU0_GEOBA</name>
<reference evidence="1" key="1">
    <citation type="submission" date="2023-03" db="EMBL/GenBank/DDBJ databases">
        <authorList>
            <person name="Steffen K."/>
            <person name="Cardenas P."/>
        </authorList>
    </citation>
    <scope>NUCLEOTIDE SEQUENCE</scope>
</reference>
<protein>
    <submittedName>
        <fullName evidence="1">Uncharacterized protein</fullName>
    </submittedName>
</protein>
<comment type="caution">
    <text evidence="1">The sequence shown here is derived from an EMBL/GenBank/DDBJ whole genome shotgun (WGS) entry which is preliminary data.</text>
</comment>
<evidence type="ECO:0000313" key="1">
    <source>
        <dbReference type="EMBL" id="CAI8015201.1"/>
    </source>
</evidence>
<proteinExistence type="predicted"/>
<dbReference type="EMBL" id="CASHTH010001426">
    <property type="protein sequence ID" value="CAI8015201.1"/>
    <property type="molecule type" value="Genomic_DNA"/>
</dbReference>
<dbReference type="AlphaFoldDB" id="A0AA35RRU0"/>
<accession>A0AA35RRU0</accession>
<evidence type="ECO:0000313" key="3">
    <source>
        <dbReference type="Proteomes" id="UP001174909"/>
    </source>
</evidence>
<dbReference type="Proteomes" id="UP001174909">
    <property type="component" value="Unassembled WGS sequence"/>
</dbReference>
<gene>
    <name evidence="2" type="ORF">GBAR_LOCUS14687</name>
    <name evidence="1" type="ORF">GBAR_LOCUS9450</name>
</gene>
<dbReference type="EMBL" id="CASHTH010002150">
    <property type="protein sequence ID" value="CAI8025412.1"/>
    <property type="molecule type" value="Genomic_DNA"/>
</dbReference>
<sequence length="80" mass="9643">MQVRQRMPLFLPGKIIHITRDSPTEGCCGVCRRRPIRALWTAQSEFSELVMEKNMIRDHDMYYVQKMLLKLQKQEKLHRK</sequence>
<keyword evidence="3" id="KW-1185">Reference proteome</keyword>
<organism evidence="1 3">
    <name type="scientific">Geodia barretti</name>
    <name type="common">Barrett's horny sponge</name>
    <dbReference type="NCBI Taxonomy" id="519541"/>
    <lineage>
        <taxon>Eukaryota</taxon>
        <taxon>Metazoa</taxon>
        <taxon>Porifera</taxon>
        <taxon>Demospongiae</taxon>
        <taxon>Heteroscleromorpha</taxon>
        <taxon>Tetractinellida</taxon>
        <taxon>Astrophorina</taxon>
        <taxon>Geodiidae</taxon>
        <taxon>Geodia</taxon>
    </lineage>
</organism>
<evidence type="ECO:0000313" key="2">
    <source>
        <dbReference type="EMBL" id="CAI8025412.1"/>
    </source>
</evidence>